<feature type="domain" description="tRNA synthetases class I catalytic" evidence="8">
    <location>
        <begin position="2"/>
        <end position="87"/>
    </location>
</feature>
<evidence type="ECO:0000259" key="9">
    <source>
        <dbReference type="Pfam" id="PF23493"/>
    </source>
</evidence>
<keyword evidence="6" id="KW-0862">Zinc</keyword>
<accession>A0A3B1DMC6</accession>
<evidence type="ECO:0000259" key="8">
    <source>
        <dbReference type="Pfam" id="PF01406"/>
    </source>
</evidence>
<dbReference type="GO" id="GO:0006423">
    <property type="term" value="P:cysteinyl-tRNA aminoacylation"/>
    <property type="evidence" value="ECO:0007669"/>
    <property type="project" value="TreeGrafter"/>
</dbReference>
<keyword evidence="10" id="KW-0030">Aminoacyl-tRNA synthetase</keyword>
<proteinExistence type="predicted"/>
<comment type="cofactor">
    <cofactor evidence="1">
        <name>Zn(2+)</name>
        <dbReference type="ChEBI" id="CHEBI:29105"/>
    </cofactor>
</comment>
<evidence type="ECO:0000256" key="5">
    <source>
        <dbReference type="ARBA" id="ARBA00022741"/>
    </source>
</evidence>
<dbReference type="InterPro" id="IPR009080">
    <property type="entry name" value="tRNAsynth_Ia_anticodon-bd"/>
</dbReference>
<dbReference type="InterPro" id="IPR024909">
    <property type="entry name" value="Cys-tRNA/MSH_ligase"/>
</dbReference>
<keyword evidence="7" id="KW-0067">ATP-binding</keyword>
<evidence type="ECO:0000256" key="4">
    <source>
        <dbReference type="ARBA" id="ARBA00022723"/>
    </source>
</evidence>
<dbReference type="GO" id="GO:0005829">
    <property type="term" value="C:cytosol"/>
    <property type="evidence" value="ECO:0007669"/>
    <property type="project" value="TreeGrafter"/>
</dbReference>
<reference evidence="10" key="1">
    <citation type="submission" date="2018-06" db="EMBL/GenBank/DDBJ databases">
        <authorList>
            <person name="Zhirakovskaya E."/>
        </authorList>
    </citation>
    <scope>NUCLEOTIDE SEQUENCE</scope>
</reference>
<evidence type="ECO:0000256" key="1">
    <source>
        <dbReference type="ARBA" id="ARBA00001947"/>
    </source>
</evidence>
<dbReference type="GO" id="GO:0005524">
    <property type="term" value="F:ATP binding"/>
    <property type="evidence" value="ECO:0007669"/>
    <property type="project" value="UniProtKB-KW"/>
</dbReference>
<dbReference type="SUPFAM" id="SSF52374">
    <property type="entry name" value="Nucleotidylyl transferase"/>
    <property type="match status" value="1"/>
</dbReference>
<keyword evidence="3 10" id="KW-0436">Ligase</keyword>
<dbReference type="Pfam" id="PF01406">
    <property type="entry name" value="tRNA-synt_1e"/>
    <property type="match status" value="1"/>
</dbReference>
<dbReference type="SUPFAM" id="SSF47323">
    <property type="entry name" value="Anticodon-binding domain of a subclass of class I aminoacyl-tRNA synthetases"/>
    <property type="match status" value="1"/>
</dbReference>
<dbReference type="AlphaFoldDB" id="A0A3B1DMC6"/>
<feature type="non-terminal residue" evidence="10">
    <location>
        <position position="1"/>
    </location>
</feature>
<dbReference type="InterPro" id="IPR032678">
    <property type="entry name" value="tRNA-synt_1_cat_dom"/>
</dbReference>
<dbReference type="PANTHER" id="PTHR10890">
    <property type="entry name" value="CYSTEINYL-TRNA SYNTHETASE"/>
    <property type="match status" value="1"/>
</dbReference>
<dbReference type="InterPro" id="IPR014729">
    <property type="entry name" value="Rossmann-like_a/b/a_fold"/>
</dbReference>
<keyword evidence="5" id="KW-0547">Nucleotide-binding</keyword>
<sequence>EDNIFPHHECERAQSCACTGNDRFARHWFHGRFLQVEGEKMSKSKGNFFTARDLFDKGHEPAAVRLELIKTHYRANANFTEQGLKDSARRIARYRRYAKRVFHRLSKPDDDADLDVLGSLVKECEAFAEAMNNDMNIALALSVLDTAALTSDEPSGIFDLYENQRERLAAFDSRADKPLPEHPMELTEASRLLVQRDKGDEVNLRAQREWAALHAIDSVLGVIFVPNETTSITTDFGVYIGIAPSPEVESLLAERRDAKKAKDFARADAIRDQLATQGLAIKDVPGGKVEVSKV</sequence>
<evidence type="ECO:0000313" key="10">
    <source>
        <dbReference type="EMBL" id="VAX36100.1"/>
    </source>
</evidence>
<gene>
    <name evidence="10" type="ORF">MNBD_PLANCTO03-2040</name>
</gene>
<dbReference type="Gene3D" id="1.20.120.1910">
    <property type="entry name" value="Cysteine-tRNA ligase, C-terminal anti-codon recognition domain"/>
    <property type="match status" value="1"/>
</dbReference>
<dbReference type="GO" id="GO:0046872">
    <property type="term" value="F:metal ion binding"/>
    <property type="evidence" value="ECO:0007669"/>
    <property type="project" value="UniProtKB-KW"/>
</dbReference>
<dbReference type="Gene3D" id="3.40.50.620">
    <property type="entry name" value="HUPs"/>
    <property type="match status" value="1"/>
</dbReference>
<dbReference type="EMBL" id="UOGK01000030">
    <property type="protein sequence ID" value="VAX36100.1"/>
    <property type="molecule type" value="Genomic_DNA"/>
</dbReference>
<dbReference type="GO" id="GO:0004817">
    <property type="term" value="F:cysteine-tRNA ligase activity"/>
    <property type="evidence" value="ECO:0007669"/>
    <property type="project" value="TreeGrafter"/>
</dbReference>
<dbReference type="InterPro" id="IPR056411">
    <property type="entry name" value="CysS_C"/>
</dbReference>
<evidence type="ECO:0000256" key="7">
    <source>
        <dbReference type="ARBA" id="ARBA00022840"/>
    </source>
</evidence>
<dbReference type="Pfam" id="PF23493">
    <property type="entry name" value="CysS_C"/>
    <property type="match status" value="1"/>
</dbReference>
<evidence type="ECO:0000256" key="3">
    <source>
        <dbReference type="ARBA" id="ARBA00022598"/>
    </source>
</evidence>
<evidence type="ECO:0000256" key="2">
    <source>
        <dbReference type="ARBA" id="ARBA00014738"/>
    </source>
</evidence>
<name>A0A3B1DMC6_9ZZZZ</name>
<feature type="domain" description="Cysteinyl-tRNA ligase anticodon binding" evidence="9">
    <location>
        <begin position="245"/>
        <end position="286"/>
    </location>
</feature>
<organism evidence="10">
    <name type="scientific">hydrothermal vent metagenome</name>
    <dbReference type="NCBI Taxonomy" id="652676"/>
    <lineage>
        <taxon>unclassified sequences</taxon>
        <taxon>metagenomes</taxon>
        <taxon>ecological metagenomes</taxon>
    </lineage>
</organism>
<evidence type="ECO:0000256" key="6">
    <source>
        <dbReference type="ARBA" id="ARBA00022833"/>
    </source>
</evidence>
<dbReference type="PANTHER" id="PTHR10890:SF3">
    <property type="entry name" value="CYSTEINE--TRNA LIGASE, CYTOPLASMIC"/>
    <property type="match status" value="1"/>
</dbReference>
<keyword evidence="4" id="KW-0479">Metal-binding</keyword>
<protein>
    <recommendedName>
        <fullName evidence="2">Cysteine--tRNA ligase</fullName>
    </recommendedName>
</protein>